<keyword evidence="2" id="KW-0813">Transport</keyword>
<dbReference type="Gene3D" id="3.40.50.300">
    <property type="entry name" value="P-loop containing nucleotide triphosphate hydrolases"/>
    <property type="match status" value="1"/>
</dbReference>
<keyword evidence="4 6" id="KW-0067">ATP-binding</keyword>
<evidence type="ECO:0000259" key="5">
    <source>
        <dbReference type="PROSITE" id="PS50893"/>
    </source>
</evidence>
<dbReference type="InterPro" id="IPR003439">
    <property type="entry name" value="ABC_transporter-like_ATP-bd"/>
</dbReference>
<comment type="caution">
    <text evidence="6">The sequence shown here is derived from an EMBL/GenBank/DDBJ whole genome shotgun (WGS) entry which is preliminary data.</text>
</comment>
<dbReference type="InterPro" id="IPR017871">
    <property type="entry name" value="ABC_transporter-like_CS"/>
</dbReference>
<reference evidence="6" key="1">
    <citation type="journal article" date="2020" name="mSystems">
        <title>Genome- and Community-Level Interaction Insights into Carbon Utilization and Element Cycling Functions of Hydrothermarchaeota in Hydrothermal Sediment.</title>
        <authorList>
            <person name="Zhou Z."/>
            <person name="Liu Y."/>
            <person name="Xu W."/>
            <person name="Pan J."/>
            <person name="Luo Z.H."/>
            <person name="Li M."/>
        </authorList>
    </citation>
    <scope>NUCLEOTIDE SEQUENCE [LARGE SCALE GENOMIC DNA]</scope>
    <source>
        <strain evidence="6">SpSt-110</strain>
    </source>
</reference>
<feature type="domain" description="ABC transporter" evidence="5">
    <location>
        <begin position="3"/>
        <end position="233"/>
    </location>
</feature>
<sequence>MTIEIVGVYKSFGRKRVLEDVSFKVSNGEVVGYVGLNGAGKTTTIRIAVGVLPPDSGEVLIDGYPVLREKKKASERVGWVPEQPIFETEFKALDYFTYIAGYYGLSGSEARRLGRELLAEFGLGNALNMKLSSFSQGMKKRFALAVSMMNDPPNFIFDEVLNGLDPQGIAFFRGLTKEFKKRGKAVLFSSHILSEVEDIADRVVFIHKGRIIGVYPMEEIKSKAGAGVKLALNRVDESVLRILSRFGEPVVLDGSKVLVRKPSSNVDEIIAELVKNGIGVLEAGREERSLEDFFFTLIKEADKS</sequence>
<dbReference type="AlphaFoldDB" id="A0A7J3XX50"/>
<dbReference type="InterPro" id="IPR003593">
    <property type="entry name" value="AAA+_ATPase"/>
</dbReference>
<comment type="similarity">
    <text evidence="1">Belongs to the ABC transporter superfamily.</text>
</comment>
<dbReference type="SMART" id="SM00382">
    <property type="entry name" value="AAA"/>
    <property type="match status" value="1"/>
</dbReference>
<gene>
    <name evidence="6" type="ORF">ENM60_00440</name>
</gene>
<name>A0A7J3XX50_9CREN</name>
<evidence type="ECO:0000256" key="2">
    <source>
        <dbReference type="ARBA" id="ARBA00022448"/>
    </source>
</evidence>
<dbReference type="Pfam" id="PF00005">
    <property type="entry name" value="ABC_tran"/>
    <property type="match status" value="1"/>
</dbReference>
<evidence type="ECO:0000256" key="3">
    <source>
        <dbReference type="ARBA" id="ARBA00022741"/>
    </source>
</evidence>
<dbReference type="InterPro" id="IPR027417">
    <property type="entry name" value="P-loop_NTPase"/>
</dbReference>
<keyword evidence="3" id="KW-0547">Nucleotide-binding</keyword>
<evidence type="ECO:0000256" key="4">
    <source>
        <dbReference type="ARBA" id="ARBA00022840"/>
    </source>
</evidence>
<organism evidence="6">
    <name type="scientific">Thermogladius calderae</name>
    <dbReference type="NCBI Taxonomy" id="1200300"/>
    <lineage>
        <taxon>Archaea</taxon>
        <taxon>Thermoproteota</taxon>
        <taxon>Thermoprotei</taxon>
        <taxon>Desulfurococcales</taxon>
        <taxon>Desulfurococcaceae</taxon>
        <taxon>Thermogladius</taxon>
    </lineage>
</organism>
<dbReference type="EMBL" id="DRYK01000013">
    <property type="protein sequence ID" value="HHP67260.1"/>
    <property type="molecule type" value="Genomic_DNA"/>
</dbReference>
<proteinExistence type="inferred from homology"/>
<dbReference type="PANTHER" id="PTHR43335">
    <property type="entry name" value="ABC TRANSPORTER, ATP-BINDING PROTEIN"/>
    <property type="match status" value="1"/>
</dbReference>
<evidence type="ECO:0000256" key="1">
    <source>
        <dbReference type="ARBA" id="ARBA00005417"/>
    </source>
</evidence>
<evidence type="ECO:0000313" key="6">
    <source>
        <dbReference type="EMBL" id="HHP67260.1"/>
    </source>
</evidence>
<dbReference type="CDD" id="cd03230">
    <property type="entry name" value="ABC_DR_subfamily_A"/>
    <property type="match status" value="1"/>
</dbReference>
<accession>A0A7J3XX50</accession>
<dbReference type="GO" id="GO:0016887">
    <property type="term" value="F:ATP hydrolysis activity"/>
    <property type="evidence" value="ECO:0007669"/>
    <property type="project" value="InterPro"/>
</dbReference>
<dbReference type="SUPFAM" id="SSF52540">
    <property type="entry name" value="P-loop containing nucleoside triphosphate hydrolases"/>
    <property type="match status" value="1"/>
</dbReference>
<protein>
    <submittedName>
        <fullName evidence="6">ABC transporter ATP-binding protein</fullName>
    </submittedName>
</protein>
<dbReference type="PROSITE" id="PS50893">
    <property type="entry name" value="ABC_TRANSPORTER_2"/>
    <property type="match status" value="1"/>
</dbReference>
<dbReference type="PANTHER" id="PTHR43335:SF4">
    <property type="entry name" value="ABC TRANSPORTER, ATP-BINDING PROTEIN"/>
    <property type="match status" value="1"/>
</dbReference>
<dbReference type="PROSITE" id="PS00211">
    <property type="entry name" value="ABC_TRANSPORTER_1"/>
    <property type="match status" value="1"/>
</dbReference>
<dbReference type="GO" id="GO:0005524">
    <property type="term" value="F:ATP binding"/>
    <property type="evidence" value="ECO:0007669"/>
    <property type="project" value="UniProtKB-KW"/>
</dbReference>